<feature type="binding site" evidence="16">
    <location>
        <position position="179"/>
    </location>
    <ligand>
        <name>ATP</name>
        <dbReference type="ChEBI" id="CHEBI:30616"/>
    </ligand>
</feature>
<dbReference type="EMBL" id="DXDX01000137">
    <property type="protein sequence ID" value="HIY21726.1"/>
    <property type="molecule type" value="Genomic_DNA"/>
</dbReference>
<dbReference type="AlphaFoldDB" id="A0A9D1Y933"/>
<dbReference type="Pfam" id="PF00696">
    <property type="entry name" value="AA_kinase"/>
    <property type="match status" value="1"/>
</dbReference>
<dbReference type="EC" id="2.7.2.4" evidence="17"/>
<keyword evidence="11 16" id="KW-0067">ATP-binding</keyword>
<dbReference type="NCBIfam" id="TIGR00657">
    <property type="entry name" value="asp_kinases"/>
    <property type="match status" value="1"/>
</dbReference>
<comment type="function">
    <text evidence="1">Catalyzes the phosphorylation of the beta-carboxyl group of aspartic acid with ATP to yield 4-phospho-L-aspartate, which is involved in the branched biosynthetic pathway leading to the biosynthesis of amino acids threonine, isoleucine and methionine.</text>
</comment>
<keyword evidence="8" id="KW-0677">Repeat</keyword>
<dbReference type="InterPro" id="IPR045865">
    <property type="entry name" value="ACT-like_dom_sf"/>
</dbReference>
<comment type="catalytic activity">
    <reaction evidence="14 17">
        <text>L-aspartate + ATP = 4-phospho-L-aspartate + ADP</text>
        <dbReference type="Rhea" id="RHEA:23776"/>
        <dbReference type="ChEBI" id="CHEBI:29991"/>
        <dbReference type="ChEBI" id="CHEBI:30616"/>
        <dbReference type="ChEBI" id="CHEBI:57535"/>
        <dbReference type="ChEBI" id="CHEBI:456216"/>
        <dbReference type="EC" id="2.7.2.4"/>
    </reaction>
</comment>
<dbReference type="NCBIfam" id="NF005155">
    <property type="entry name" value="PRK06635.1-4"/>
    <property type="match status" value="1"/>
</dbReference>
<keyword evidence="9 16" id="KW-0547">Nucleotide-binding</keyword>
<dbReference type="PROSITE" id="PS51671">
    <property type="entry name" value="ACT"/>
    <property type="match status" value="1"/>
</dbReference>
<dbReference type="SUPFAM" id="SSF55021">
    <property type="entry name" value="ACT-like"/>
    <property type="match status" value="2"/>
</dbReference>
<dbReference type="InterPro" id="IPR002912">
    <property type="entry name" value="ACT_dom"/>
</dbReference>
<dbReference type="Gene3D" id="3.40.1160.10">
    <property type="entry name" value="Acetylglutamate kinase-like"/>
    <property type="match status" value="1"/>
</dbReference>
<evidence type="ECO:0000259" key="19">
    <source>
        <dbReference type="PROSITE" id="PS51671"/>
    </source>
</evidence>
<dbReference type="Proteomes" id="UP000823868">
    <property type="component" value="Unassembled WGS sequence"/>
</dbReference>
<dbReference type="InterPro" id="IPR001341">
    <property type="entry name" value="Asp_kinase"/>
</dbReference>
<feature type="domain" description="ACT" evidence="19">
    <location>
        <begin position="264"/>
        <end position="347"/>
    </location>
</feature>
<dbReference type="PANTHER" id="PTHR21499">
    <property type="entry name" value="ASPARTATE KINASE"/>
    <property type="match status" value="1"/>
</dbReference>
<evidence type="ECO:0000256" key="3">
    <source>
        <dbReference type="ARBA" id="ARBA00004986"/>
    </source>
</evidence>
<evidence type="ECO:0000256" key="10">
    <source>
        <dbReference type="ARBA" id="ARBA00022777"/>
    </source>
</evidence>
<comment type="similarity">
    <text evidence="5 17">Belongs to the aspartokinase family.</text>
</comment>
<keyword evidence="13" id="KW-0457">Lysine biosynthesis</keyword>
<dbReference type="InterPro" id="IPR054352">
    <property type="entry name" value="ACT_Aspartokinase"/>
</dbReference>
<evidence type="ECO:0000313" key="21">
    <source>
        <dbReference type="Proteomes" id="UP000823868"/>
    </source>
</evidence>
<keyword evidence="7 17" id="KW-0808">Transferase</keyword>
<comment type="pathway">
    <text evidence="3 18">Amino-acid biosynthesis; L-methionine biosynthesis via de novo pathway; L-homoserine from L-aspartate: step 1/3.</text>
</comment>
<name>A0A9D1Y933_9FIRM</name>
<comment type="subunit">
    <text evidence="15">Tetramer consisting of 2 isoforms Alpha (catalytic and regulation) and of a homodimer of 2 isoforms Beta (regulation).</text>
</comment>
<evidence type="ECO:0000256" key="8">
    <source>
        <dbReference type="ARBA" id="ARBA00022737"/>
    </source>
</evidence>
<dbReference type="GO" id="GO:0005524">
    <property type="term" value="F:ATP binding"/>
    <property type="evidence" value="ECO:0007669"/>
    <property type="project" value="UniProtKB-KW"/>
</dbReference>
<evidence type="ECO:0000256" key="11">
    <source>
        <dbReference type="ARBA" id="ARBA00022840"/>
    </source>
</evidence>
<comment type="pathway">
    <text evidence="4 18">Amino-acid biosynthesis; L-threonine biosynthesis; L-threonine from L-aspartate: step 1/5.</text>
</comment>
<dbReference type="InterPro" id="IPR041740">
    <property type="entry name" value="AKii-LysC-BS"/>
</dbReference>
<dbReference type="GO" id="GO:0009089">
    <property type="term" value="P:lysine biosynthetic process via diaminopimelate"/>
    <property type="evidence" value="ECO:0007669"/>
    <property type="project" value="InterPro"/>
</dbReference>
<dbReference type="FunFam" id="3.30.2130.10:FF:000001">
    <property type="entry name" value="Bifunctional aspartokinase/homoserine dehydrogenase"/>
    <property type="match status" value="1"/>
</dbReference>
<evidence type="ECO:0000256" key="9">
    <source>
        <dbReference type="ARBA" id="ARBA00022741"/>
    </source>
</evidence>
<dbReference type="GO" id="GO:0004072">
    <property type="term" value="F:aspartate kinase activity"/>
    <property type="evidence" value="ECO:0007669"/>
    <property type="project" value="UniProtKB-EC"/>
</dbReference>
<feature type="binding site" evidence="16">
    <location>
        <position position="47"/>
    </location>
    <ligand>
        <name>substrate</name>
    </ligand>
</feature>
<evidence type="ECO:0000256" key="14">
    <source>
        <dbReference type="ARBA" id="ARBA00047872"/>
    </source>
</evidence>
<comment type="caution">
    <text evidence="20">The sequence shown here is derived from an EMBL/GenBank/DDBJ whole genome shotgun (WGS) entry which is preliminary data.</text>
</comment>
<feature type="binding site" evidence="16">
    <location>
        <begin position="173"/>
        <end position="174"/>
    </location>
    <ligand>
        <name>ATP</name>
        <dbReference type="ChEBI" id="CHEBI:30616"/>
    </ligand>
</feature>
<evidence type="ECO:0000256" key="1">
    <source>
        <dbReference type="ARBA" id="ARBA00003121"/>
    </source>
</evidence>
<dbReference type="NCBIfam" id="NF005154">
    <property type="entry name" value="PRK06635.1-2"/>
    <property type="match status" value="1"/>
</dbReference>
<dbReference type="CDD" id="cd04913">
    <property type="entry name" value="ACT_AKii-LysC-BS-like_1"/>
    <property type="match status" value="1"/>
</dbReference>
<dbReference type="FunFam" id="3.40.1160.10:FF:000002">
    <property type="entry name" value="Aspartokinase"/>
    <property type="match status" value="1"/>
</dbReference>
<keyword evidence="10 17" id="KW-0418">Kinase</keyword>
<evidence type="ECO:0000256" key="4">
    <source>
        <dbReference type="ARBA" id="ARBA00005139"/>
    </source>
</evidence>
<keyword evidence="6 18" id="KW-0028">Amino-acid biosynthesis</keyword>
<dbReference type="InterPro" id="IPR001048">
    <property type="entry name" value="Asp/Glu/Uridylate_kinase"/>
</dbReference>
<dbReference type="PANTHER" id="PTHR21499:SF3">
    <property type="entry name" value="ASPARTOKINASE"/>
    <property type="match status" value="1"/>
</dbReference>
<dbReference type="CDD" id="cd04261">
    <property type="entry name" value="AAK_AKii-LysC-BS"/>
    <property type="match status" value="1"/>
</dbReference>
<dbReference type="Gene3D" id="3.30.2130.10">
    <property type="entry name" value="VC0802-like"/>
    <property type="match status" value="1"/>
</dbReference>
<dbReference type="Pfam" id="PF22468">
    <property type="entry name" value="ACT_9"/>
    <property type="match status" value="2"/>
</dbReference>
<feature type="binding site" evidence="16">
    <location>
        <begin position="7"/>
        <end position="10"/>
    </location>
    <ligand>
        <name>ATP</name>
        <dbReference type="ChEBI" id="CHEBI:30616"/>
    </ligand>
</feature>
<evidence type="ECO:0000256" key="18">
    <source>
        <dbReference type="RuleBase" id="RU004249"/>
    </source>
</evidence>
<sequence length="409" mass="44409">MGLIVQKFGGSSVANADKIRNVARIITETYRRGHNVVAVLSAQGDTTDDLIAKAAEINPKASKREMDMLLSTGEQISCSLCAMAIEAMGYPVVSLTGWQAGIRTNSTYSNARVKRILPERILAELDKRSIVIVTGFQGINKYDDITTLGRGGSDTSAVALAAALQADLCQIYTDVDGVYTADPRHVTGAKKLDEITYDEMLELASLGAQVLHNRSVEMAKRYSVNLEVLSSFTGQPGTKVKEVTKNMEKVYISGVAKDSDIARVAVIGLPDEPGIAFKVFSALGKEKINVDIILQSIGRHGTKDISFTVKHEDMDRAKELLEERKDIFRFDHIDVVDTVAKVSIVGAGMVNNAGVASQMFEALYGAGININMISTSEIKISVLVDKKDADRAVQAIHDRFFNQYGNNGN</sequence>
<dbReference type="CDD" id="cd04923">
    <property type="entry name" value="ACT_AK-LysC-DapG-like_2"/>
    <property type="match status" value="1"/>
</dbReference>
<protein>
    <recommendedName>
        <fullName evidence="17">Aspartokinase</fullName>
        <ecNumber evidence="17">2.7.2.4</ecNumber>
    </recommendedName>
</protein>
<dbReference type="InterPro" id="IPR036393">
    <property type="entry name" value="AceGlu_kinase-like_sf"/>
</dbReference>
<gene>
    <name evidence="20" type="ORF">H9841_07500</name>
</gene>
<reference evidence="20" key="2">
    <citation type="submission" date="2021-04" db="EMBL/GenBank/DDBJ databases">
        <authorList>
            <person name="Gilroy R."/>
        </authorList>
    </citation>
    <scope>NUCLEOTIDE SEQUENCE</scope>
    <source>
        <strain evidence="20">ChiBcec16_6824</strain>
    </source>
</reference>
<dbReference type="InterPro" id="IPR018042">
    <property type="entry name" value="Aspartate_kinase_CS"/>
</dbReference>
<accession>A0A9D1Y933</accession>
<evidence type="ECO:0000256" key="2">
    <source>
        <dbReference type="ARBA" id="ARBA00004766"/>
    </source>
</evidence>
<dbReference type="PROSITE" id="PS00324">
    <property type="entry name" value="ASPARTOKINASE"/>
    <property type="match status" value="1"/>
</dbReference>
<evidence type="ECO:0000256" key="16">
    <source>
        <dbReference type="PIRSR" id="PIRSR000726-1"/>
    </source>
</evidence>
<evidence type="ECO:0000256" key="7">
    <source>
        <dbReference type="ARBA" id="ARBA00022679"/>
    </source>
</evidence>
<dbReference type="SUPFAM" id="SSF53633">
    <property type="entry name" value="Carbamate kinase-like"/>
    <property type="match status" value="1"/>
</dbReference>
<evidence type="ECO:0000313" key="20">
    <source>
        <dbReference type="EMBL" id="HIY21726.1"/>
    </source>
</evidence>
<evidence type="ECO:0000256" key="15">
    <source>
        <dbReference type="ARBA" id="ARBA00063835"/>
    </source>
</evidence>
<feature type="binding site" evidence="16">
    <location>
        <position position="74"/>
    </location>
    <ligand>
        <name>substrate</name>
    </ligand>
</feature>
<organism evidence="20 21">
    <name type="scientific">Candidatus Flavonifractor merdigallinarum</name>
    <dbReference type="NCBI Taxonomy" id="2838589"/>
    <lineage>
        <taxon>Bacteria</taxon>
        <taxon>Bacillati</taxon>
        <taxon>Bacillota</taxon>
        <taxon>Clostridia</taxon>
        <taxon>Eubacteriales</taxon>
        <taxon>Oscillospiraceae</taxon>
        <taxon>Flavonifractor</taxon>
    </lineage>
</organism>
<evidence type="ECO:0000256" key="17">
    <source>
        <dbReference type="RuleBase" id="RU003448"/>
    </source>
</evidence>
<dbReference type="GO" id="GO:0019877">
    <property type="term" value="P:diaminopimelate biosynthetic process"/>
    <property type="evidence" value="ECO:0007669"/>
    <property type="project" value="UniProtKB-KW"/>
</dbReference>
<proteinExistence type="inferred from homology"/>
<reference evidence="20" key="1">
    <citation type="journal article" date="2021" name="PeerJ">
        <title>Extensive microbial diversity within the chicken gut microbiome revealed by metagenomics and culture.</title>
        <authorList>
            <person name="Gilroy R."/>
            <person name="Ravi A."/>
            <person name="Getino M."/>
            <person name="Pursley I."/>
            <person name="Horton D.L."/>
            <person name="Alikhan N.F."/>
            <person name="Baker D."/>
            <person name="Gharbi K."/>
            <person name="Hall N."/>
            <person name="Watson M."/>
            <person name="Adriaenssens E.M."/>
            <person name="Foster-Nyarko E."/>
            <person name="Jarju S."/>
            <person name="Secka A."/>
            <person name="Antonio M."/>
            <person name="Oren A."/>
            <person name="Chaudhuri R.R."/>
            <person name="La Ragione R."/>
            <person name="Hildebrand F."/>
            <person name="Pallen M.J."/>
        </authorList>
    </citation>
    <scope>NUCLEOTIDE SEQUENCE</scope>
    <source>
        <strain evidence="20">ChiBcec16_6824</strain>
    </source>
</reference>
<evidence type="ECO:0000256" key="5">
    <source>
        <dbReference type="ARBA" id="ARBA00010122"/>
    </source>
</evidence>
<feature type="binding site" evidence="16">
    <location>
        <position position="184"/>
    </location>
    <ligand>
        <name>ATP</name>
        <dbReference type="ChEBI" id="CHEBI:30616"/>
    </ligand>
</feature>
<dbReference type="GO" id="GO:0009090">
    <property type="term" value="P:homoserine biosynthetic process"/>
    <property type="evidence" value="ECO:0007669"/>
    <property type="project" value="TreeGrafter"/>
</dbReference>
<evidence type="ECO:0000256" key="6">
    <source>
        <dbReference type="ARBA" id="ARBA00022605"/>
    </source>
</evidence>
<dbReference type="PIRSF" id="PIRSF000726">
    <property type="entry name" value="Asp_kin"/>
    <property type="match status" value="1"/>
</dbReference>
<keyword evidence="12" id="KW-0220">Diaminopimelate biosynthesis</keyword>
<comment type="pathway">
    <text evidence="2 18">Amino-acid biosynthesis; L-lysine biosynthesis via DAP pathway; (S)-tetrahydrodipicolinate from L-aspartate: step 1/4.</text>
</comment>
<dbReference type="InterPro" id="IPR005260">
    <property type="entry name" value="Asp_kin_monofn"/>
</dbReference>
<dbReference type="GO" id="GO:0005829">
    <property type="term" value="C:cytosol"/>
    <property type="evidence" value="ECO:0007669"/>
    <property type="project" value="TreeGrafter"/>
</dbReference>
<dbReference type="NCBIfam" id="TIGR00656">
    <property type="entry name" value="asp_kin_monofn"/>
    <property type="match status" value="1"/>
</dbReference>
<evidence type="ECO:0000256" key="13">
    <source>
        <dbReference type="ARBA" id="ARBA00023154"/>
    </source>
</evidence>
<evidence type="ECO:0000256" key="12">
    <source>
        <dbReference type="ARBA" id="ARBA00022915"/>
    </source>
</evidence>